<dbReference type="PANTHER" id="PTHR38813:SF1">
    <property type="entry name" value="TOXIN RELE1-RELATED"/>
    <property type="match status" value="1"/>
</dbReference>
<dbReference type="AlphaFoldDB" id="A0A2H0KBS1"/>
<sequence length="85" mass="10229">MAWQLAVDPSAQKQLRRFPQKDIERIRLGLQSLANNPFIGDMQKMKGEESIWRRRVGSYRIKYELYISERTVYVYEIKRRGSNTY</sequence>
<keyword evidence="1" id="KW-1277">Toxin-antitoxin system</keyword>
<organism evidence="2 3">
    <name type="scientific">Candidatus Taylorbacteria bacterium CG11_big_fil_rev_8_21_14_0_20_46_11</name>
    <dbReference type="NCBI Taxonomy" id="1975025"/>
    <lineage>
        <taxon>Bacteria</taxon>
        <taxon>Candidatus Tayloriibacteriota</taxon>
    </lineage>
</organism>
<dbReference type="SUPFAM" id="SSF143011">
    <property type="entry name" value="RelE-like"/>
    <property type="match status" value="1"/>
</dbReference>
<dbReference type="Gene3D" id="3.30.2310.20">
    <property type="entry name" value="RelE-like"/>
    <property type="match status" value="1"/>
</dbReference>
<name>A0A2H0KBS1_9BACT</name>
<gene>
    <name evidence="2" type="ORF">COV91_02875</name>
</gene>
<comment type="caution">
    <text evidence="2">The sequence shown here is derived from an EMBL/GenBank/DDBJ whole genome shotgun (WGS) entry which is preliminary data.</text>
</comment>
<dbReference type="InterPro" id="IPR007712">
    <property type="entry name" value="RelE/ParE_toxin"/>
</dbReference>
<evidence type="ECO:0000313" key="2">
    <source>
        <dbReference type="EMBL" id="PIQ68679.1"/>
    </source>
</evidence>
<proteinExistence type="predicted"/>
<accession>A0A2H0KBS1</accession>
<dbReference type="InterPro" id="IPR035093">
    <property type="entry name" value="RelE/ParE_toxin_dom_sf"/>
</dbReference>
<dbReference type="PANTHER" id="PTHR38813">
    <property type="match status" value="1"/>
</dbReference>
<dbReference type="Pfam" id="PF05016">
    <property type="entry name" value="ParE_toxin"/>
    <property type="match status" value="1"/>
</dbReference>
<protein>
    <recommendedName>
        <fullName evidence="4">Plasmid stabilization protein</fullName>
    </recommendedName>
</protein>
<reference evidence="2 3" key="1">
    <citation type="submission" date="2017-09" db="EMBL/GenBank/DDBJ databases">
        <title>Depth-based differentiation of microbial function through sediment-hosted aquifers and enrichment of novel symbionts in the deep terrestrial subsurface.</title>
        <authorList>
            <person name="Probst A.J."/>
            <person name="Ladd B."/>
            <person name="Jarett J.K."/>
            <person name="Geller-Mcgrath D.E."/>
            <person name="Sieber C.M."/>
            <person name="Emerson J.B."/>
            <person name="Anantharaman K."/>
            <person name="Thomas B.C."/>
            <person name="Malmstrom R."/>
            <person name="Stieglmeier M."/>
            <person name="Klingl A."/>
            <person name="Woyke T."/>
            <person name="Ryan C.M."/>
            <person name="Banfield J.F."/>
        </authorList>
    </citation>
    <scope>NUCLEOTIDE SEQUENCE [LARGE SCALE GENOMIC DNA]</scope>
    <source>
        <strain evidence="2">CG11_big_fil_rev_8_21_14_0_20_46_11</strain>
    </source>
</reference>
<dbReference type="EMBL" id="PCVG01000035">
    <property type="protein sequence ID" value="PIQ68679.1"/>
    <property type="molecule type" value="Genomic_DNA"/>
</dbReference>
<evidence type="ECO:0000256" key="1">
    <source>
        <dbReference type="ARBA" id="ARBA00022649"/>
    </source>
</evidence>
<dbReference type="InterPro" id="IPR052747">
    <property type="entry name" value="TA_system_RelE_toxin"/>
</dbReference>
<evidence type="ECO:0000313" key="3">
    <source>
        <dbReference type="Proteomes" id="UP000229342"/>
    </source>
</evidence>
<dbReference type="Proteomes" id="UP000229342">
    <property type="component" value="Unassembled WGS sequence"/>
</dbReference>
<evidence type="ECO:0008006" key="4">
    <source>
        <dbReference type="Google" id="ProtNLM"/>
    </source>
</evidence>